<comment type="caution">
    <text evidence="1">The sequence shown here is derived from an EMBL/GenBank/DDBJ whole genome shotgun (WGS) entry which is preliminary data.</text>
</comment>
<keyword evidence="1" id="KW-0378">Hydrolase</keyword>
<protein>
    <submittedName>
        <fullName evidence="1">tRNA-splicing endonuclease subunit</fullName>
        <ecNumber evidence="1">4.6.1.16</ecNumber>
    </submittedName>
</protein>
<reference evidence="1" key="1">
    <citation type="submission" date="2022-04" db="EMBL/GenBank/DDBJ databases">
        <title>Genome of the entomopathogenic fungus Entomophthora muscae.</title>
        <authorList>
            <person name="Elya C."/>
            <person name="Lovett B.R."/>
            <person name="Lee E."/>
            <person name="Macias A.M."/>
            <person name="Hajek A.E."/>
            <person name="De Bivort B.L."/>
            <person name="Kasson M.T."/>
            <person name="De Fine Licht H.H."/>
            <person name="Stajich J.E."/>
        </authorList>
    </citation>
    <scope>NUCLEOTIDE SEQUENCE</scope>
    <source>
        <strain evidence="1">Berkeley</strain>
    </source>
</reference>
<sequence>MMGCEDSITLTLIGNHDFQLLLWNPADVDLLRSRYRMVCTYIGCLPSNPLQNIEHSLPALVSFEQLLILLGFGGYHSSWDAPAEKQAGKLKINLELLTPLRCSSLNDYKDSKDLALALPRAPPLFLNMLSRLRSSPRFSIYEYLYSLPKNLYITSGSKFGGDFLLYYDDPSKCHSQHIVNVVDYRQPLKNRQLVSFGRLATGVGKTRVLAAVDSCPQEGKPPRAHIFTLEWSGMI</sequence>
<keyword evidence="1" id="KW-0255">Endonuclease</keyword>
<keyword evidence="2" id="KW-1185">Reference proteome</keyword>
<organism evidence="1 2">
    <name type="scientific">Entomophthora muscae</name>
    <dbReference type="NCBI Taxonomy" id="34485"/>
    <lineage>
        <taxon>Eukaryota</taxon>
        <taxon>Fungi</taxon>
        <taxon>Fungi incertae sedis</taxon>
        <taxon>Zoopagomycota</taxon>
        <taxon>Entomophthoromycotina</taxon>
        <taxon>Entomophthoromycetes</taxon>
        <taxon>Entomophthorales</taxon>
        <taxon>Entomophthoraceae</taxon>
        <taxon>Entomophthora</taxon>
    </lineage>
</organism>
<dbReference type="EC" id="4.6.1.16" evidence="1"/>
<accession>A0ACC2UQB6</accession>
<dbReference type="Proteomes" id="UP001165960">
    <property type="component" value="Unassembled WGS sequence"/>
</dbReference>
<name>A0ACC2UQB6_9FUNG</name>
<keyword evidence="1" id="KW-0540">Nuclease</keyword>
<proteinExistence type="predicted"/>
<evidence type="ECO:0000313" key="1">
    <source>
        <dbReference type="EMBL" id="KAJ9088977.1"/>
    </source>
</evidence>
<dbReference type="EMBL" id="QTSX02000074">
    <property type="protein sequence ID" value="KAJ9088977.1"/>
    <property type="molecule type" value="Genomic_DNA"/>
</dbReference>
<keyword evidence="1" id="KW-0456">Lyase</keyword>
<evidence type="ECO:0000313" key="2">
    <source>
        <dbReference type="Proteomes" id="UP001165960"/>
    </source>
</evidence>
<gene>
    <name evidence="1" type="primary">SEN34</name>
    <name evidence="1" type="ORF">DSO57_1017584</name>
</gene>